<dbReference type="EMBL" id="LR796829">
    <property type="protein sequence ID" value="CAB4168725.1"/>
    <property type="molecule type" value="Genomic_DNA"/>
</dbReference>
<dbReference type="EMBL" id="LR796316">
    <property type="protein sequence ID" value="CAB4136211.1"/>
    <property type="molecule type" value="Genomic_DNA"/>
</dbReference>
<evidence type="ECO:0000313" key="2">
    <source>
        <dbReference type="EMBL" id="CAB4168725.1"/>
    </source>
</evidence>
<evidence type="ECO:0000313" key="1">
    <source>
        <dbReference type="EMBL" id="CAB4136211.1"/>
    </source>
</evidence>
<proteinExistence type="predicted"/>
<protein>
    <submittedName>
        <fullName evidence="1">Uncharacterized protein</fullName>
    </submittedName>
</protein>
<accession>A0A6J5LPW8</accession>
<reference evidence="1" key="1">
    <citation type="submission" date="2020-04" db="EMBL/GenBank/DDBJ databases">
        <authorList>
            <person name="Chiriac C."/>
            <person name="Salcher M."/>
            <person name="Ghai R."/>
            <person name="Kavagutti S V."/>
        </authorList>
    </citation>
    <scope>NUCLEOTIDE SEQUENCE</scope>
</reference>
<sequence>MQTPLESLIKKIEAAIQDAIETKNYIAQIELIKTWCWAKDYLKKEKDHLIDANRDGVHMVLYKDMRTADEWYFKKYKRNKLSTP</sequence>
<name>A0A6J5LPW8_9CAUD</name>
<organism evidence="1">
    <name type="scientific">uncultured Caudovirales phage</name>
    <dbReference type="NCBI Taxonomy" id="2100421"/>
    <lineage>
        <taxon>Viruses</taxon>
        <taxon>Duplodnaviria</taxon>
        <taxon>Heunggongvirae</taxon>
        <taxon>Uroviricota</taxon>
        <taxon>Caudoviricetes</taxon>
        <taxon>Peduoviridae</taxon>
        <taxon>Maltschvirus</taxon>
        <taxon>Maltschvirus maltsch</taxon>
    </lineage>
</organism>
<gene>
    <name evidence="1" type="ORF">UFOVP302_36</name>
    <name evidence="2" type="ORF">UFOVP579_36</name>
</gene>